<evidence type="ECO:0000256" key="1">
    <source>
        <dbReference type="ARBA" id="ARBA00008812"/>
    </source>
</evidence>
<accession>A0A4R4RHS0</accession>
<dbReference type="SUPFAM" id="SSF101874">
    <property type="entry name" value="YceI-like"/>
    <property type="match status" value="1"/>
</dbReference>
<dbReference type="InterPro" id="IPR007372">
    <property type="entry name" value="Lipid/polyisoprenoid-bd_YceI"/>
</dbReference>
<evidence type="ECO:0000259" key="2">
    <source>
        <dbReference type="SMART" id="SM00867"/>
    </source>
</evidence>
<evidence type="ECO:0000313" key="4">
    <source>
        <dbReference type="Proteomes" id="UP000295621"/>
    </source>
</evidence>
<name>A0A4R4RHS0_9ACTN</name>
<gene>
    <name evidence="3" type="ORF">E1212_19490</name>
</gene>
<dbReference type="PANTHER" id="PTHR34406:SF1">
    <property type="entry name" value="PROTEIN YCEI"/>
    <property type="match status" value="1"/>
</dbReference>
<dbReference type="InterPro" id="IPR036761">
    <property type="entry name" value="TTHA0802/YceI-like_sf"/>
</dbReference>
<evidence type="ECO:0000313" key="3">
    <source>
        <dbReference type="EMBL" id="TDC49041.1"/>
    </source>
</evidence>
<comment type="caution">
    <text evidence="3">The sequence shown here is derived from an EMBL/GenBank/DDBJ whole genome shotgun (WGS) entry which is preliminary data.</text>
</comment>
<proteinExistence type="inferred from homology"/>
<protein>
    <submittedName>
        <fullName evidence="3">YceI family protein</fullName>
    </submittedName>
</protein>
<dbReference type="AlphaFoldDB" id="A0A4R4RHS0"/>
<comment type="similarity">
    <text evidence="1">Belongs to the UPF0312 family.</text>
</comment>
<keyword evidence="4" id="KW-1185">Reference proteome</keyword>
<dbReference type="SMART" id="SM00867">
    <property type="entry name" value="YceI"/>
    <property type="match status" value="1"/>
</dbReference>
<dbReference type="Gene3D" id="2.40.128.110">
    <property type="entry name" value="Lipid/polyisoprenoid-binding, YceI-like"/>
    <property type="match status" value="1"/>
</dbReference>
<feature type="domain" description="Lipid/polyisoprenoid-binding YceI-like" evidence="2">
    <location>
        <begin position="23"/>
        <end position="191"/>
    </location>
</feature>
<dbReference type="Pfam" id="PF04264">
    <property type="entry name" value="YceI"/>
    <property type="match status" value="1"/>
</dbReference>
<dbReference type="RefSeq" id="WP_131985489.1">
    <property type="nucleotide sequence ID" value="NZ_SMKL01000047.1"/>
</dbReference>
<reference evidence="3 4" key="1">
    <citation type="submission" date="2019-02" db="EMBL/GenBank/DDBJ databases">
        <title>Draft genome sequences of novel Actinobacteria.</title>
        <authorList>
            <person name="Sahin N."/>
            <person name="Ay H."/>
            <person name="Saygin H."/>
        </authorList>
    </citation>
    <scope>NUCLEOTIDE SEQUENCE [LARGE SCALE GENOMIC DNA]</scope>
    <source>
        <strain evidence="3 4">KC603</strain>
    </source>
</reference>
<sequence length="202" mass="22043">MAEAHAARNLHPWNGLTVPAAGVFTLDPAHADVTFAVRYLMVTRISGRFGDVRATLTIGEDPTASHVEVVVGTASLATGEDDRDERLRSADFFDVAHHPELTFRSTRIAHVQGNEFVLAGDLTIRGTTRPVDFRASFDGVGFDPWGAQVVGLSARTEIDRERWGLTWNRALETGGVLIGRKVVLEIDAEFIRPAQPDTPGRS</sequence>
<dbReference type="EMBL" id="SMKL01000047">
    <property type="protein sequence ID" value="TDC49041.1"/>
    <property type="molecule type" value="Genomic_DNA"/>
</dbReference>
<dbReference type="Proteomes" id="UP000295621">
    <property type="component" value="Unassembled WGS sequence"/>
</dbReference>
<dbReference type="OrthoDB" id="9811006at2"/>
<organism evidence="3 4">
    <name type="scientific">Jiangella ureilytica</name>
    <dbReference type="NCBI Taxonomy" id="2530374"/>
    <lineage>
        <taxon>Bacteria</taxon>
        <taxon>Bacillati</taxon>
        <taxon>Actinomycetota</taxon>
        <taxon>Actinomycetes</taxon>
        <taxon>Jiangellales</taxon>
        <taxon>Jiangellaceae</taxon>
        <taxon>Jiangella</taxon>
    </lineage>
</organism>
<dbReference type="PANTHER" id="PTHR34406">
    <property type="entry name" value="PROTEIN YCEI"/>
    <property type="match status" value="1"/>
</dbReference>